<feature type="non-terminal residue" evidence="2">
    <location>
        <position position="1"/>
    </location>
</feature>
<gene>
    <name evidence="2" type="ORF">ABG768_005938</name>
</gene>
<evidence type="ECO:0000313" key="3">
    <source>
        <dbReference type="Proteomes" id="UP001479290"/>
    </source>
</evidence>
<feature type="compositionally biased region" description="Basic and acidic residues" evidence="1">
    <location>
        <begin position="40"/>
        <end position="58"/>
    </location>
</feature>
<keyword evidence="3" id="KW-1185">Reference proteome</keyword>
<accession>A0AAW1ZX72</accession>
<sequence>YNADVSNYLRATFTIVDSIQLSQLYPGLAAAHVKTVNENPTEKEKRGLSSPRHDTQQV</sequence>
<dbReference type="EMBL" id="JAWDJR010000013">
    <property type="protein sequence ID" value="KAK9964795.1"/>
    <property type="molecule type" value="Genomic_DNA"/>
</dbReference>
<feature type="region of interest" description="Disordered" evidence="1">
    <location>
        <begin position="35"/>
        <end position="58"/>
    </location>
</feature>
<comment type="caution">
    <text evidence="2">The sequence shown here is derived from an EMBL/GenBank/DDBJ whole genome shotgun (WGS) entry which is preliminary data.</text>
</comment>
<evidence type="ECO:0000256" key="1">
    <source>
        <dbReference type="SAM" id="MobiDB-lite"/>
    </source>
</evidence>
<proteinExistence type="predicted"/>
<protein>
    <submittedName>
        <fullName evidence="2">Uncharacterized protein</fullName>
    </submittedName>
</protein>
<evidence type="ECO:0000313" key="2">
    <source>
        <dbReference type="EMBL" id="KAK9964795.1"/>
    </source>
</evidence>
<organism evidence="2 3">
    <name type="scientific">Culter alburnus</name>
    <name type="common">Topmouth culter</name>
    <dbReference type="NCBI Taxonomy" id="194366"/>
    <lineage>
        <taxon>Eukaryota</taxon>
        <taxon>Metazoa</taxon>
        <taxon>Chordata</taxon>
        <taxon>Craniata</taxon>
        <taxon>Vertebrata</taxon>
        <taxon>Euteleostomi</taxon>
        <taxon>Actinopterygii</taxon>
        <taxon>Neopterygii</taxon>
        <taxon>Teleostei</taxon>
        <taxon>Ostariophysi</taxon>
        <taxon>Cypriniformes</taxon>
        <taxon>Xenocyprididae</taxon>
        <taxon>Xenocypridinae</taxon>
        <taxon>Culter</taxon>
    </lineage>
</organism>
<dbReference type="Proteomes" id="UP001479290">
    <property type="component" value="Unassembled WGS sequence"/>
</dbReference>
<reference evidence="2 3" key="1">
    <citation type="submission" date="2024-05" db="EMBL/GenBank/DDBJ databases">
        <title>A high-quality chromosomal-level genome assembly of Topmouth culter (Culter alburnus).</title>
        <authorList>
            <person name="Zhao H."/>
        </authorList>
    </citation>
    <scope>NUCLEOTIDE SEQUENCE [LARGE SCALE GENOMIC DNA]</scope>
    <source>
        <strain evidence="2">CATC2023</strain>
        <tissue evidence="2">Muscle</tissue>
    </source>
</reference>
<name>A0AAW1ZX72_CULAL</name>
<dbReference type="AlphaFoldDB" id="A0AAW1ZX72"/>